<protein>
    <submittedName>
        <fullName evidence="2">Uncharacterized protein</fullName>
    </submittedName>
</protein>
<dbReference type="AlphaFoldDB" id="A0A6A5Z871"/>
<name>A0A6A5Z871_9PLEO</name>
<accession>A0A6A5Z871</accession>
<sequence length="302" mass="34446">MSLESGSAILQSQLNLGRGVWTKDTVQEVLKPLVIPKTVLEIGTKYGAQSIKNEDLYSSDGMSYGDDPAHPHLKTKDGQGEDRAGFEQQWQMARSLYENTSMLRQLTANMPRLLDRLDFESNDPIRLVFYGLGSFIDGSREVFYHYLAAAEIVDAVRTRAVFTNKKVDVLFHDINYYPSDEFHIKLKFRRADEKPIFSNNHKGVTGELFNYEWNSAIVITFSSKTPYRQILSETILREAAQGCPYPKAALCVPSNDEDDHHDLFKRNNSSELVSDWLQLYSQPPLELVEKNDYGLGNIFLFT</sequence>
<evidence type="ECO:0000313" key="3">
    <source>
        <dbReference type="Proteomes" id="UP000799770"/>
    </source>
</evidence>
<keyword evidence="3" id="KW-1185">Reference proteome</keyword>
<evidence type="ECO:0000313" key="2">
    <source>
        <dbReference type="EMBL" id="KAF2114578.1"/>
    </source>
</evidence>
<dbReference type="Proteomes" id="UP000799770">
    <property type="component" value="Unassembled WGS sequence"/>
</dbReference>
<feature type="region of interest" description="Disordered" evidence="1">
    <location>
        <begin position="60"/>
        <end position="81"/>
    </location>
</feature>
<organism evidence="2 3">
    <name type="scientific">Lophiotrema nucula</name>
    <dbReference type="NCBI Taxonomy" id="690887"/>
    <lineage>
        <taxon>Eukaryota</taxon>
        <taxon>Fungi</taxon>
        <taxon>Dikarya</taxon>
        <taxon>Ascomycota</taxon>
        <taxon>Pezizomycotina</taxon>
        <taxon>Dothideomycetes</taxon>
        <taxon>Pleosporomycetidae</taxon>
        <taxon>Pleosporales</taxon>
        <taxon>Lophiotremataceae</taxon>
        <taxon>Lophiotrema</taxon>
    </lineage>
</organism>
<dbReference type="EMBL" id="ML977325">
    <property type="protein sequence ID" value="KAF2114578.1"/>
    <property type="molecule type" value="Genomic_DNA"/>
</dbReference>
<feature type="compositionally biased region" description="Basic and acidic residues" evidence="1">
    <location>
        <begin position="67"/>
        <end position="81"/>
    </location>
</feature>
<reference evidence="2" key="1">
    <citation type="journal article" date="2020" name="Stud. Mycol.">
        <title>101 Dothideomycetes genomes: a test case for predicting lifestyles and emergence of pathogens.</title>
        <authorList>
            <person name="Haridas S."/>
            <person name="Albert R."/>
            <person name="Binder M."/>
            <person name="Bloem J."/>
            <person name="Labutti K."/>
            <person name="Salamov A."/>
            <person name="Andreopoulos B."/>
            <person name="Baker S."/>
            <person name="Barry K."/>
            <person name="Bills G."/>
            <person name="Bluhm B."/>
            <person name="Cannon C."/>
            <person name="Castanera R."/>
            <person name="Culley D."/>
            <person name="Daum C."/>
            <person name="Ezra D."/>
            <person name="Gonzalez J."/>
            <person name="Henrissat B."/>
            <person name="Kuo A."/>
            <person name="Liang C."/>
            <person name="Lipzen A."/>
            <person name="Lutzoni F."/>
            <person name="Magnuson J."/>
            <person name="Mondo S."/>
            <person name="Nolan M."/>
            <person name="Ohm R."/>
            <person name="Pangilinan J."/>
            <person name="Park H.-J."/>
            <person name="Ramirez L."/>
            <person name="Alfaro M."/>
            <person name="Sun H."/>
            <person name="Tritt A."/>
            <person name="Yoshinaga Y."/>
            <person name="Zwiers L.-H."/>
            <person name="Turgeon B."/>
            <person name="Goodwin S."/>
            <person name="Spatafora J."/>
            <person name="Crous P."/>
            <person name="Grigoriev I."/>
        </authorList>
    </citation>
    <scope>NUCLEOTIDE SEQUENCE</scope>
    <source>
        <strain evidence="2">CBS 627.86</strain>
    </source>
</reference>
<gene>
    <name evidence="2" type="ORF">BDV96DRAFT_600541</name>
</gene>
<evidence type="ECO:0000256" key="1">
    <source>
        <dbReference type="SAM" id="MobiDB-lite"/>
    </source>
</evidence>
<proteinExistence type="predicted"/>